<keyword evidence="3" id="KW-0371">Homeobox</keyword>
<evidence type="ECO:0000313" key="3">
    <source>
        <dbReference type="EMBL" id="OWY97557.1"/>
    </source>
</evidence>
<dbReference type="InterPro" id="IPR006600">
    <property type="entry name" value="HTH_CenpB_DNA-bd_dom"/>
</dbReference>
<dbReference type="OrthoDB" id="77121at2759"/>
<organism evidence="3 4">
    <name type="scientific">Phytophthora megakarya</name>
    <dbReference type="NCBI Taxonomy" id="4795"/>
    <lineage>
        <taxon>Eukaryota</taxon>
        <taxon>Sar</taxon>
        <taxon>Stramenopiles</taxon>
        <taxon>Oomycota</taxon>
        <taxon>Peronosporomycetes</taxon>
        <taxon>Peronosporales</taxon>
        <taxon>Peronosporaceae</taxon>
        <taxon>Phytophthora</taxon>
    </lineage>
</organism>
<feature type="domain" description="HTH CENPB-type" evidence="2">
    <location>
        <begin position="1"/>
        <end position="40"/>
    </location>
</feature>
<dbReference type="PROSITE" id="PS51253">
    <property type="entry name" value="HTH_CENPB"/>
    <property type="match status" value="1"/>
</dbReference>
<dbReference type="GO" id="GO:0003677">
    <property type="term" value="F:DNA binding"/>
    <property type="evidence" value="ECO:0007669"/>
    <property type="project" value="UniProtKB-KW"/>
</dbReference>
<gene>
    <name evidence="3" type="ORF">PHMEG_00031886</name>
</gene>
<sequence length="200" mass="23299">MLQIKALEAADDEGLPRGIFKAYHSWRWRFMKRHKLSIRARTRQGQTTPEDAAAAKAKFSVEVREMIIEHGITNVFNADQTAVFFEYLPSKTVSAKGARTIWVNAPAKIKSARRGVSRREHVQQENNSFRHGFDVRIWKEIYELQALHGRRIYGNPTAWWNSNISVAFLKYHFGSRDNLAEKILLLWDDFNGHWTDEVKD</sequence>
<name>A0A225UXL7_9STRA</name>
<comment type="caution">
    <text evidence="3">The sequence shown here is derived from an EMBL/GenBank/DDBJ whole genome shotgun (WGS) entry which is preliminary data.</text>
</comment>
<reference evidence="4" key="1">
    <citation type="submission" date="2017-03" db="EMBL/GenBank/DDBJ databases">
        <title>Phytopthora megakarya and P. palmivora, two closely related causual agents of cacao black pod achieved similar genome size and gene model numbers by different mechanisms.</title>
        <authorList>
            <person name="Ali S."/>
            <person name="Shao J."/>
            <person name="Larry D.J."/>
            <person name="Kronmiller B."/>
            <person name="Shen D."/>
            <person name="Strem M.D."/>
            <person name="Melnick R.L."/>
            <person name="Guiltinan M.J."/>
            <person name="Tyler B.M."/>
            <person name="Meinhardt L.W."/>
            <person name="Bailey B.A."/>
        </authorList>
    </citation>
    <scope>NUCLEOTIDE SEQUENCE [LARGE SCALE GENOMIC DNA]</scope>
    <source>
        <strain evidence="4">zdho120</strain>
    </source>
</reference>
<keyword evidence="1 3" id="KW-0238">DNA-binding</keyword>
<dbReference type="EMBL" id="NBNE01010317">
    <property type="protein sequence ID" value="OWY97557.1"/>
    <property type="molecule type" value="Genomic_DNA"/>
</dbReference>
<dbReference type="AlphaFoldDB" id="A0A225UXL7"/>
<accession>A0A225UXL7</accession>
<evidence type="ECO:0000256" key="1">
    <source>
        <dbReference type="ARBA" id="ARBA00023125"/>
    </source>
</evidence>
<protein>
    <submittedName>
        <fullName evidence="3">CENPB protein Homeodomainlike</fullName>
    </submittedName>
</protein>
<evidence type="ECO:0000313" key="4">
    <source>
        <dbReference type="Proteomes" id="UP000198211"/>
    </source>
</evidence>
<evidence type="ECO:0000259" key="2">
    <source>
        <dbReference type="PROSITE" id="PS51253"/>
    </source>
</evidence>
<dbReference type="STRING" id="4795.A0A225UXL7"/>
<dbReference type="Proteomes" id="UP000198211">
    <property type="component" value="Unassembled WGS sequence"/>
</dbReference>
<keyword evidence="4" id="KW-1185">Reference proteome</keyword>
<proteinExistence type="predicted"/>